<sequence>MTETAAKNTGGRTVVANFSMSLDGYVTGPGGAGDMSWVARHAVSDQARDVLTQIVNGGTTALLGRRNYEGFRGYWPAVGRDENADPRDRAYGQWLDQVEKVVFSTTLTGTDWSGARIVSGDPAEVVRELRGRDGGDIVVQNSLSLIRALLAVDEIDRITMVLCPELSGGGIRMFDQGFPSTSWSLTNVTSTDTGALVLVYDRLREAAGAR</sequence>
<proteinExistence type="predicted"/>
<feature type="domain" description="Bacterial bifunctional deaminase-reductase C-terminal" evidence="1">
    <location>
        <begin position="12"/>
        <end position="196"/>
    </location>
</feature>
<dbReference type="Pfam" id="PF01872">
    <property type="entry name" value="RibD_C"/>
    <property type="match status" value="1"/>
</dbReference>
<comment type="caution">
    <text evidence="2">The sequence shown here is derived from an EMBL/GenBank/DDBJ whole genome shotgun (WGS) entry which is preliminary data.</text>
</comment>
<protein>
    <submittedName>
        <fullName evidence="2">Dihydrofolate reductase</fullName>
    </submittedName>
</protein>
<dbReference type="GO" id="GO:0008703">
    <property type="term" value="F:5-amino-6-(5-phosphoribosylamino)uracil reductase activity"/>
    <property type="evidence" value="ECO:0007669"/>
    <property type="project" value="InterPro"/>
</dbReference>
<dbReference type="OrthoDB" id="8419056at2"/>
<dbReference type="InterPro" id="IPR050765">
    <property type="entry name" value="Riboflavin_Biosynth_HTPR"/>
</dbReference>
<dbReference type="PANTHER" id="PTHR38011:SF11">
    <property type="entry name" value="2,5-DIAMINO-6-RIBOSYLAMINO-4(3H)-PYRIMIDINONE 5'-PHOSPHATE REDUCTASE"/>
    <property type="match status" value="1"/>
</dbReference>
<dbReference type="Gene3D" id="3.40.430.10">
    <property type="entry name" value="Dihydrofolate Reductase, subunit A"/>
    <property type="match status" value="1"/>
</dbReference>
<evidence type="ECO:0000259" key="1">
    <source>
        <dbReference type="Pfam" id="PF01872"/>
    </source>
</evidence>
<gene>
    <name evidence="2" type="ORF">CLV72_10399</name>
</gene>
<evidence type="ECO:0000313" key="2">
    <source>
        <dbReference type="EMBL" id="PRX99502.1"/>
    </source>
</evidence>
<organism evidence="2 3">
    <name type="scientific">Allonocardiopsis opalescens</name>
    <dbReference type="NCBI Taxonomy" id="1144618"/>
    <lineage>
        <taxon>Bacteria</taxon>
        <taxon>Bacillati</taxon>
        <taxon>Actinomycetota</taxon>
        <taxon>Actinomycetes</taxon>
        <taxon>Streptosporangiales</taxon>
        <taxon>Allonocardiopsis</taxon>
    </lineage>
</organism>
<dbReference type="InterPro" id="IPR024072">
    <property type="entry name" value="DHFR-like_dom_sf"/>
</dbReference>
<dbReference type="AlphaFoldDB" id="A0A2T0Q6T0"/>
<dbReference type="Proteomes" id="UP000237846">
    <property type="component" value="Unassembled WGS sequence"/>
</dbReference>
<dbReference type="SUPFAM" id="SSF53597">
    <property type="entry name" value="Dihydrofolate reductase-like"/>
    <property type="match status" value="1"/>
</dbReference>
<accession>A0A2T0Q6T0</accession>
<dbReference type="InterPro" id="IPR002734">
    <property type="entry name" value="RibDG_C"/>
</dbReference>
<name>A0A2T0Q6T0_9ACTN</name>
<dbReference type="GO" id="GO:0009231">
    <property type="term" value="P:riboflavin biosynthetic process"/>
    <property type="evidence" value="ECO:0007669"/>
    <property type="project" value="InterPro"/>
</dbReference>
<keyword evidence="3" id="KW-1185">Reference proteome</keyword>
<evidence type="ECO:0000313" key="3">
    <source>
        <dbReference type="Proteomes" id="UP000237846"/>
    </source>
</evidence>
<dbReference type="EMBL" id="PVZC01000003">
    <property type="protein sequence ID" value="PRX99502.1"/>
    <property type="molecule type" value="Genomic_DNA"/>
</dbReference>
<reference evidence="2 3" key="1">
    <citation type="submission" date="2018-03" db="EMBL/GenBank/DDBJ databases">
        <title>Genomic Encyclopedia of Archaeal and Bacterial Type Strains, Phase II (KMG-II): from individual species to whole genera.</title>
        <authorList>
            <person name="Goeker M."/>
        </authorList>
    </citation>
    <scope>NUCLEOTIDE SEQUENCE [LARGE SCALE GENOMIC DNA]</scope>
    <source>
        <strain evidence="2 3">DSM 45601</strain>
    </source>
</reference>
<dbReference type="RefSeq" id="WP_106244031.1">
    <property type="nucleotide sequence ID" value="NZ_PVZC01000003.1"/>
</dbReference>
<dbReference type="PANTHER" id="PTHR38011">
    <property type="entry name" value="DIHYDROFOLATE REDUCTASE FAMILY PROTEIN (AFU_ORTHOLOGUE AFUA_8G06820)"/>
    <property type="match status" value="1"/>
</dbReference>